<dbReference type="InterPro" id="IPR006026">
    <property type="entry name" value="Peptidase_Metallo"/>
</dbReference>
<keyword evidence="3 12" id="KW-0645">Protease</keyword>
<feature type="active site" evidence="12">
    <location>
        <position position="231"/>
    </location>
</feature>
<keyword evidence="18" id="KW-1185">Reference proteome</keyword>
<dbReference type="PANTHER" id="PTHR10127">
    <property type="entry name" value="DISCOIDIN, CUB, EGF, LAMININ , AND ZINC METALLOPROTEASE DOMAIN CONTAINING"/>
    <property type="match status" value="1"/>
</dbReference>
<keyword evidence="2" id="KW-0964">Secreted</keyword>
<evidence type="ECO:0000256" key="14">
    <source>
        <dbReference type="SAM" id="MobiDB-lite"/>
    </source>
</evidence>
<comment type="caution">
    <text evidence="11">Lacks conserved residue(s) required for the propagation of feature annotation.</text>
</comment>
<feature type="domain" description="CUB" evidence="15">
    <location>
        <begin position="381"/>
        <end position="500"/>
    </location>
</feature>
<keyword evidence="6 12" id="KW-0378">Hydrolase</keyword>
<evidence type="ECO:0000256" key="13">
    <source>
        <dbReference type="RuleBase" id="RU361183"/>
    </source>
</evidence>
<evidence type="ECO:0000256" key="5">
    <source>
        <dbReference type="ARBA" id="ARBA00022729"/>
    </source>
</evidence>
<evidence type="ECO:0000256" key="10">
    <source>
        <dbReference type="ARBA" id="ARBA00023180"/>
    </source>
</evidence>
<dbReference type="CDD" id="cd04280">
    <property type="entry name" value="ZnMc_astacin_like"/>
    <property type="match status" value="1"/>
</dbReference>
<keyword evidence="10" id="KW-0325">Glycoprotein</keyword>
<dbReference type="PANTHER" id="PTHR10127:SF780">
    <property type="entry name" value="METALLOENDOPEPTIDASE"/>
    <property type="match status" value="1"/>
</dbReference>
<dbReference type="Pfam" id="PF01400">
    <property type="entry name" value="Astacin"/>
    <property type="match status" value="1"/>
</dbReference>
<feature type="region of interest" description="Disordered" evidence="14">
    <location>
        <begin position="513"/>
        <end position="577"/>
    </location>
</feature>
<dbReference type="PROSITE" id="PS51864">
    <property type="entry name" value="ASTACIN"/>
    <property type="match status" value="1"/>
</dbReference>
<feature type="binding site" evidence="12">
    <location>
        <position position="234"/>
    </location>
    <ligand>
        <name>Zn(2+)</name>
        <dbReference type="ChEBI" id="CHEBI:29105"/>
        <note>catalytic</note>
    </ligand>
</feature>
<evidence type="ECO:0000256" key="8">
    <source>
        <dbReference type="ARBA" id="ARBA00023049"/>
    </source>
</evidence>
<feature type="binding site" evidence="12">
    <location>
        <position position="240"/>
    </location>
    <ligand>
        <name>Zn(2+)</name>
        <dbReference type="ChEBI" id="CHEBI:29105"/>
        <note>catalytic</note>
    </ligand>
</feature>
<dbReference type="Gene3D" id="3.40.390.10">
    <property type="entry name" value="Collagenase (Catalytic Domain)"/>
    <property type="match status" value="1"/>
</dbReference>
<gene>
    <name evidence="17" type="ORF">OFUS_LOCUS2063</name>
</gene>
<evidence type="ECO:0000259" key="16">
    <source>
        <dbReference type="PROSITE" id="PS51864"/>
    </source>
</evidence>
<dbReference type="InterPro" id="IPR001506">
    <property type="entry name" value="Peptidase_M12A"/>
</dbReference>
<comment type="caution">
    <text evidence="17">The sequence shown here is derived from an EMBL/GenBank/DDBJ whole genome shotgun (WGS) entry which is preliminary data.</text>
</comment>
<accession>A0A8S4N1B9</accession>
<dbReference type="OrthoDB" id="6156706at2759"/>
<dbReference type="InterPro" id="IPR024079">
    <property type="entry name" value="MetalloPept_cat_dom_sf"/>
</dbReference>
<dbReference type="InterPro" id="IPR000859">
    <property type="entry name" value="CUB_dom"/>
</dbReference>
<keyword evidence="9" id="KW-1015">Disulfide bond</keyword>
<dbReference type="Gene3D" id="2.60.120.290">
    <property type="entry name" value="Spermadhesin, CUB domain"/>
    <property type="match status" value="1"/>
</dbReference>
<dbReference type="SMART" id="SM00042">
    <property type="entry name" value="CUB"/>
    <property type="match status" value="1"/>
</dbReference>
<dbReference type="PRINTS" id="PR00480">
    <property type="entry name" value="ASTACIN"/>
</dbReference>
<dbReference type="PROSITE" id="PS01180">
    <property type="entry name" value="CUB"/>
    <property type="match status" value="1"/>
</dbReference>
<evidence type="ECO:0000256" key="12">
    <source>
        <dbReference type="PROSITE-ProRule" id="PRU01211"/>
    </source>
</evidence>
<proteinExistence type="predicted"/>
<dbReference type="SMART" id="SM00209">
    <property type="entry name" value="TSP1"/>
    <property type="match status" value="1"/>
</dbReference>
<evidence type="ECO:0000256" key="3">
    <source>
        <dbReference type="ARBA" id="ARBA00022670"/>
    </source>
</evidence>
<dbReference type="CDD" id="cd00041">
    <property type="entry name" value="CUB"/>
    <property type="match status" value="1"/>
</dbReference>
<dbReference type="PIRSF" id="PIRSF036365">
    <property type="entry name" value="Astacin_nematoda"/>
    <property type="match status" value="1"/>
</dbReference>
<dbReference type="InterPro" id="IPR017050">
    <property type="entry name" value="Metallopeptidase_nem"/>
</dbReference>
<name>A0A8S4N1B9_OWEFU</name>
<comment type="subcellular location">
    <subcellularLocation>
        <location evidence="1">Secreted</location>
    </subcellularLocation>
</comment>
<dbReference type="GO" id="GO:0005576">
    <property type="term" value="C:extracellular region"/>
    <property type="evidence" value="ECO:0007669"/>
    <property type="project" value="UniProtKB-SubCell"/>
</dbReference>
<dbReference type="InterPro" id="IPR000884">
    <property type="entry name" value="TSP1_rpt"/>
</dbReference>
<dbReference type="Gene3D" id="2.20.100.10">
    <property type="entry name" value="Thrombospondin type-1 (TSP1) repeat"/>
    <property type="match status" value="1"/>
</dbReference>
<reference evidence="17" key="1">
    <citation type="submission" date="2022-03" db="EMBL/GenBank/DDBJ databases">
        <authorList>
            <person name="Martin C."/>
        </authorList>
    </citation>
    <scope>NUCLEOTIDE SEQUENCE</scope>
</reference>
<dbReference type="InterPro" id="IPR035914">
    <property type="entry name" value="Sperma_CUB_dom_sf"/>
</dbReference>
<dbReference type="SUPFAM" id="SSF49854">
    <property type="entry name" value="Spermadhesin, CUB domain"/>
    <property type="match status" value="1"/>
</dbReference>
<dbReference type="EMBL" id="CAIIXF020000001">
    <property type="protein sequence ID" value="CAH1774642.1"/>
    <property type="molecule type" value="Genomic_DNA"/>
</dbReference>
<evidence type="ECO:0000256" key="2">
    <source>
        <dbReference type="ARBA" id="ARBA00022525"/>
    </source>
</evidence>
<dbReference type="Pfam" id="PF00431">
    <property type="entry name" value="CUB"/>
    <property type="match status" value="1"/>
</dbReference>
<dbReference type="GO" id="GO:0018996">
    <property type="term" value="P:molting cycle, collagen and cuticulin-based cuticle"/>
    <property type="evidence" value="ECO:0007669"/>
    <property type="project" value="InterPro"/>
</dbReference>
<dbReference type="GO" id="GO:0006508">
    <property type="term" value="P:proteolysis"/>
    <property type="evidence" value="ECO:0007669"/>
    <property type="project" value="UniProtKB-KW"/>
</dbReference>
<protein>
    <recommendedName>
        <fullName evidence="13">Metalloendopeptidase</fullName>
        <ecNumber evidence="13">3.4.24.-</ecNumber>
    </recommendedName>
</protein>
<evidence type="ECO:0000256" key="4">
    <source>
        <dbReference type="ARBA" id="ARBA00022723"/>
    </source>
</evidence>
<keyword evidence="7 12" id="KW-0862">Zinc</keyword>
<evidence type="ECO:0000256" key="9">
    <source>
        <dbReference type="ARBA" id="ARBA00023157"/>
    </source>
</evidence>
<dbReference type="InterPro" id="IPR034035">
    <property type="entry name" value="Astacin-like_dom"/>
</dbReference>
<dbReference type="GO" id="GO:0004222">
    <property type="term" value="F:metalloendopeptidase activity"/>
    <property type="evidence" value="ECO:0007669"/>
    <property type="project" value="UniProtKB-UniRule"/>
</dbReference>
<feature type="compositionally biased region" description="Polar residues" evidence="14">
    <location>
        <begin position="542"/>
        <end position="558"/>
    </location>
</feature>
<dbReference type="SUPFAM" id="SSF55486">
    <property type="entry name" value="Metalloproteases ('zincins'), catalytic domain"/>
    <property type="match status" value="1"/>
</dbReference>
<evidence type="ECO:0000256" key="6">
    <source>
        <dbReference type="ARBA" id="ARBA00022801"/>
    </source>
</evidence>
<evidence type="ECO:0000256" key="7">
    <source>
        <dbReference type="ARBA" id="ARBA00022833"/>
    </source>
</evidence>
<feature type="binding site" evidence="12">
    <location>
        <position position="230"/>
    </location>
    <ligand>
        <name>Zn(2+)</name>
        <dbReference type="ChEBI" id="CHEBI:29105"/>
        <note>catalytic</note>
    </ligand>
</feature>
<evidence type="ECO:0000313" key="18">
    <source>
        <dbReference type="Proteomes" id="UP000749559"/>
    </source>
</evidence>
<dbReference type="AlphaFoldDB" id="A0A8S4N1B9"/>
<sequence length="773" mass="87749">MLIETIMKYQGYTLLLLIGILGFHVTHQDSVDSKEIEDSLKRYKKDFRQWMKDKGMSPQERKALKKKLKEIEILANAKYGLTPISPDALDKDNMMYDGDILLSLEQATMIEETLKSSKHRNRPKRKVIPFKIFKQSKWTFPIKYKFNYMPENGGERWKAAIRKAIYKWENTTCVRFKELSVGDDDPKSPFISFTNLDPQCFSYIGRQRITIPQPVNFAESCIEQPGTLEHEIGHALGFWHEQARPDRDHFVRINTGNIEAMKENNFLKVPDIQSEAYGVEYDYSSVMHYHGKAFSKNEGITIKALDDLYQSSMGQRTGLSFADIKTANTAYCGLVCRPLPVGKSCKWGGYVDPNNCQQCVCPDGFGGRYCNGVESGIPAECSGFLHATADVQTITSPNYPIHYQDFQHCNWRIIAPKGCKIVLRFVDDFNVYCLRDVCYHWVEIKYNKELGLAGPRFCCELDKNPKPMISEDNEAVVLFRSDYASGQTRRKGFKLEYTLNLPDPACEAALGMTTTSTTTTTTTTSAPTLPDMSTHMDETITPFETPTTMSTSERTPSTKPREKPTPSPPEDGPPCGGCTGSPNSIQPKCVAKIESKCRQPNGQKIPCIKEKASCCENVIEFNSTHCQAPTCEEWDPWSICTKECGACGTQVRYRKCSYRGPWKDFLRKEVRVCNTQVCGPDCTEKFRCFFRIPWSPLCERRCKPCCKKYTGVNGQCVLKAGDDPIIMQLESPLLMSESDDIIPSVDDDDLVLTPLEKENLGEIYSNRRQTQRR</sequence>
<organism evidence="17 18">
    <name type="scientific">Owenia fusiformis</name>
    <name type="common">Polychaete worm</name>
    <dbReference type="NCBI Taxonomy" id="6347"/>
    <lineage>
        <taxon>Eukaryota</taxon>
        <taxon>Metazoa</taxon>
        <taxon>Spiralia</taxon>
        <taxon>Lophotrochozoa</taxon>
        <taxon>Annelida</taxon>
        <taxon>Polychaeta</taxon>
        <taxon>Sedentaria</taxon>
        <taxon>Canalipalpata</taxon>
        <taxon>Sabellida</taxon>
        <taxon>Oweniida</taxon>
        <taxon>Oweniidae</taxon>
        <taxon>Owenia</taxon>
    </lineage>
</organism>
<evidence type="ECO:0000256" key="11">
    <source>
        <dbReference type="PROSITE-ProRule" id="PRU00059"/>
    </source>
</evidence>
<evidence type="ECO:0000259" key="15">
    <source>
        <dbReference type="PROSITE" id="PS01180"/>
    </source>
</evidence>
<evidence type="ECO:0000256" key="1">
    <source>
        <dbReference type="ARBA" id="ARBA00004613"/>
    </source>
</evidence>
<feature type="chain" id="PRO_5035963557" description="Metalloendopeptidase" evidence="13">
    <location>
        <begin position="29"/>
        <end position="773"/>
    </location>
</feature>
<feature type="signal peptide" evidence="13">
    <location>
        <begin position="1"/>
        <end position="28"/>
    </location>
</feature>
<feature type="compositionally biased region" description="Low complexity" evidence="14">
    <location>
        <begin position="513"/>
        <end position="525"/>
    </location>
</feature>
<comment type="cofactor">
    <cofactor evidence="12 13">
        <name>Zn(2+)</name>
        <dbReference type="ChEBI" id="CHEBI:29105"/>
    </cofactor>
    <text evidence="12 13">Binds 1 zinc ion per subunit.</text>
</comment>
<dbReference type="SMART" id="SM00235">
    <property type="entry name" value="ZnMc"/>
    <property type="match status" value="1"/>
</dbReference>
<dbReference type="PROSITE" id="PS50092">
    <property type="entry name" value="TSP1"/>
    <property type="match status" value="1"/>
</dbReference>
<keyword evidence="8 12" id="KW-0482">Metalloprotease</keyword>
<keyword evidence="4 12" id="KW-0479">Metal-binding</keyword>
<feature type="domain" description="Peptidase M12A" evidence="16">
    <location>
        <begin position="126"/>
        <end position="333"/>
    </location>
</feature>
<evidence type="ECO:0000313" key="17">
    <source>
        <dbReference type="EMBL" id="CAH1774642.1"/>
    </source>
</evidence>
<dbReference type="SUPFAM" id="SSF82895">
    <property type="entry name" value="TSP-1 type 1 repeat"/>
    <property type="match status" value="1"/>
</dbReference>
<dbReference type="InterPro" id="IPR036383">
    <property type="entry name" value="TSP1_rpt_sf"/>
</dbReference>
<dbReference type="GO" id="GO:0008270">
    <property type="term" value="F:zinc ion binding"/>
    <property type="evidence" value="ECO:0007669"/>
    <property type="project" value="UniProtKB-UniRule"/>
</dbReference>
<keyword evidence="5 13" id="KW-0732">Signal</keyword>
<dbReference type="EC" id="3.4.24.-" evidence="13"/>
<dbReference type="Proteomes" id="UP000749559">
    <property type="component" value="Unassembled WGS sequence"/>
</dbReference>